<evidence type="ECO:0000256" key="1">
    <source>
        <dbReference type="SAM" id="Phobius"/>
    </source>
</evidence>
<name>A0A0A1Z7J4_PROMR</name>
<dbReference type="AlphaFoldDB" id="A0A0A1Z7J4"/>
<proteinExistence type="predicted"/>
<accession>A0A0A1Z7J4</accession>
<organism evidence="2 3">
    <name type="scientific">Prochlorococcus marinus str. GP2</name>
    <dbReference type="NCBI Taxonomy" id="59925"/>
    <lineage>
        <taxon>Bacteria</taxon>
        <taxon>Bacillati</taxon>
        <taxon>Cyanobacteriota</taxon>
        <taxon>Cyanophyceae</taxon>
        <taxon>Synechococcales</taxon>
        <taxon>Prochlorococcaceae</taxon>
        <taxon>Prochlorococcus</taxon>
    </lineage>
</organism>
<comment type="caution">
    <text evidence="2">The sequence shown here is derived from an EMBL/GenBank/DDBJ whole genome shotgun (WGS) entry which is preliminary data.</text>
</comment>
<reference evidence="3" key="1">
    <citation type="journal article" date="2014" name="Sci. Data">
        <title>Genomes of diverse isolates of the marine cyanobacterium Prochlorococcus.</title>
        <authorList>
            <person name="Biller S."/>
            <person name="Berube P."/>
            <person name="Thompson J."/>
            <person name="Kelly L."/>
            <person name="Roggensack S."/>
            <person name="Awad L."/>
            <person name="Roache-Johnson K."/>
            <person name="Ding H."/>
            <person name="Giovannoni S.J."/>
            <person name="Moore L.R."/>
            <person name="Chisholm S.W."/>
        </authorList>
    </citation>
    <scope>NUCLEOTIDE SEQUENCE [LARGE SCALE GENOMIC DNA]</scope>
    <source>
        <strain evidence="3">GP2</strain>
    </source>
</reference>
<dbReference type="SUPFAM" id="SSF103511">
    <property type="entry name" value="Chlorophyll a-b binding protein"/>
    <property type="match status" value="1"/>
</dbReference>
<evidence type="ECO:0000313" key="3">
    <source>
        <dbReference type="Proteomes" id="UP000030598"/>
    </source>
</evidence>
<keyword evidence="1" id="KW-0812">Transmembrane</keyword>
<keyword evidence="1" id="KW-1133">Transmembrane helix</keyword>
<sequence>MEFAKKLMTEKAEKLNGKAAMLGMFALMGAYYFTGQIVPGIF</sequence>
<dbReference type="Proteomes" id="UP000030598">
    <property type="component" value="Unassembled WGS sequence"/>
</dbReference>
<keyword evidence="1" id="KW-0472">Membrane</keyword>
<dbReference type="EMBL" id="JNAH01000008">
    <property type="protein sequence ID" value="KGF85475.1"/>
    <property type="molecule type" value="Genomic_DNA"/>
</dbReference>
<feature type="transmembrane region" description="Helical" evidence="1">
    <location>
        <begin position="21"/>
        <end position="41"/>
    </location>
</feature>
<gene>
    <name evidence="2" type="ORF">EU91_1577</name>
</gene>
<protein>
    <submittedName>
        <fullName evidence="2">Putative high light inducible protein</fullName>
    </submittedName>
</protein>
<evidence type="ECO:0000313" key="2">
    <source>
        <dbReference type="EMBL" id="KGF85475.1"/>
    </source>
</evidence>